<keyword evidence="4" id="KW-1185">Reference proteome</keyword>
<evidence type="ECO:0008006" key="5">
    <source>
        <dbReference type="Google" id="ProtNLM"/>
    </source>
</evidence>
<feature type="signal peptide" evidence="2">
    <location>
        <begin position="1"/>
        <end position="25"/>
    </location>
</feature>
<dbReference type="Proteomes" id="UP001589858">
    <property type="component" value="Unassembled WGS sequence"/>
</dbReference>
<keyword evidence="2" id="KW-0732">Signal</keyword>
<evidence type="ECO:0000313" key="4">
    <source>
        <dbReference type="Proteomes" id="UP001589858"/>
    </source>
</evidence>
<feature type="region of interest" description="Disordered" evidence="1">
    <location>
        <begin position="36"/>
        <end position="55"/>
    </location>
</feature>
<dbReference type="EMBL" id="JBHLTM010000002">
    <property type="protein sequence ID" value="MFC0682972.1"/>
    <property type="molecule type" value="Genomic_DNA"/>
</dbReference>
<organism evidence="3 4">
    <name type="scientific">Novosphingobium clariflavum</name>
    <dbReference type="NCBI Taxonomy" id="2029884"/>
    <lineage>
        <taxon>Bacteria</taxon>
        <taxon>Pseudomonadati</taxon>
        <taxon>Pseudomonadota</taxon>
        <taxon>Alphaproteobacteria</taxon>
        <taxon>Sphingomonadales</taxon>
        <taxon>Sphingomonadaceae</taxon>
        <taxon>Novosphingobium</taxon>
    </lineage>
</organism>
<feature type="region of interest" description="Disordered" evidence="1">
    <location>
        <begin position="66"/>
        <end position="91"/>
    </location>
</feature>
<accession>A0ABV6S159</accession>
<feature type="compositionally biased region" description="Basic and acidic residues" evidence="1">
    <location>
        <begin position="42"/>
        <end position="55"/>
    </location>
</feature>
<sequence>MRVLTKATALAVATVSLAGAMPALAAPTFHANTEFAAPGRETNAHSRDRYGRGDYRRGYGYHSSYRDGYCQPARKTDPLSAPNIDPTFRQR</sequence>
<name>A0ABV6S159_9SPHN</name>
<proteinExistence type="predicted"/>
<gene>
    <name evidence="3" type="ORF">ACFFF8_00015</name>
</gene>
<evidence type="ECO:0000256" key="2">
    <source>
        <dbReference type="SAM" id="SignalP"/>
    </source>
</evidence>
<evidence type="ECO:0000256" key="1">
    <source>
        <dbReference type="SAM" id="MobiDB-lite"/>
    </source>
</evidence>
<feature type="non-terminal residue" evidence="3">
    <location>
        <position position="91"/>
    </location>
</feature>
<feature type="chain" id="PRO_5046751707" description="BA14K family protein" evidence="2">
    <location>
        <begin position="26"/>
        <end position="91"/>
    </location>
</feature>
<reference evidence="3 4" key="1">
    <citation type="submission" date="2024-09" db="EMBL/GenBank/DDBJ databases">
        <authorList>
            <person name="Sun Q."/>
            <person name="Mori K."/>
        </authorList>
    </citation>
    <scope>NUCLEOTIDE SEQUENCE [LARGE SCALE GENOMIC DNA]</scope>
    <source>
        <strain evidence="3 4">CICC 11035S</strain>
    </source>
</reference>
<protein>
    <recommendedName>
        <fullName evidence="5">BA14K family protein</fullName>
    </recommendedName>
</protein>
<comment type="caution">
    <text evidence="3">The sequence shown here is derived from an EMBL/GenBank/DDBJ whole genome shotgun (WGS) entry which is preliminary data.</text>
</comment>
<evidence type="ECO:0000313" key="3">
    <source>
        <dbReference type="EMBL" id="MFC0682972.1"/>
    </source>
</evidence>